<dbReference type="GO" id="GO:0004930">
    <property type="term" value="F:G protein-coupled receptor activity"/>
    <property type="evidence" value="ECO:0007669"/>
    <property type="project" value="UniProtKB-KW"/>
</dbReference>
<dbReference type="GO" id="GO:0005886">
    <property type="term" value="C:plasma membrane"/>
    <property type="evidence" value="ECO:0007669"/>
    <property type="project" value="UniProtKB-SubCell"/>
</dbReference>
<evidence type="ECO:0000313" key="16">
    <source>
        <dbReference type="EMBL" id="KAG8573920.1"/>
    </source>
</evidence>
<dbReference type="PRINTS" id="PR00237">
    <property type="entry name" value="GPCRRHODOPSN"/>
</dbReference>
<keyword evidence="8 14" id="KW-0472">Membrane</keyword>
<keyword evidence="10 13" id="KW-0675">Receptor</keyword>
<comment type="similarity">
    <text evidence="13">Belongs to the G-protein coupled receptor 1 family.</text>
</comment>
<protein>
    <recommendedName>
        <fullName evidence="14">Olfactory receptor</fullName>
    </recommendedName>
</protein>
<evidence type="ECO:0000256" key="1">
    <source>
        <dbReference type="ARBA" id="ARBA00004651"/>
    </source>
</evidence>
<evidence type="ECO:0000256" key="10">
    <source>
        <dbReference type="ARBA" id="ARBA00023170"/>
    </source>
</evidence>
<feature type="transmembrane region" description="Helical" evidence="14">
    <location>
        <begin position="170"/>
        <end position="191"/>
    </location>
</feature>
<evidence type="ECO:0000256" key="2">
    <source>
        <dbReference type="ARBA" id="ARBA00022475"/>
    </source>
</evidence>
<evidence type="ECO:0000256" key="6">
    <source>
        <dbReference type="ARBA" id="ARBA00022989"/>
    </source>
</evidence>
<dbReference type="PROSITE" id="PS00237">
    <property type="entry name" value="G_PROTEIN_RECEP_F1_1"/>
    <property type="match status" value="1"/>
</dbReference>
<evidence type="ECO:0000259" key="15">
    <source>
        <dbReference type="PROSITE" id="PS50262"/>
    </source>
</evidence>
<evidence type="ECO:0000256" key="9">
    <source>
        <dbReference type="ARBA" id="ARBA00023157"/>
    </source>
</evidence>
<evidence type="ECO:0000256" key="5">
    <source>
        <dbReference type="ARBA" id="ARBA00022725"/>
    </source>
</evidence>
<feature type="transmembrane region" description="Helical" evidence="14">
    <location>
        <begin position="203"/>
        <end position="226"/>
    </location>
</feature>
<reference evidence="16" key="1">
    <citation type="thesis" date="2020" institute="ProQuest LLC" country="789 East Eisenhower Parkway, Ann Arbor, MI, USA">
        <title>Comparative Genomics and Chromosome Evolution.</title>
        <authorList>
            <person name="Mudd A.B."/>
        </authorList>
    </citation>
    <scope>NUCLEOTIDE SEQUENCE</scope>
    <source>
        <strain evidence="16">237g6f4</strain>
        <tissue evidence="16">Blood</tissue>
    </source>
</reference>
<dbReference type="FunFam" id="1.20.1070.10:FF:000010">
    <property type="entry name" value="Olfactory receptor"/>
    <property type="match status" value="1"/>
</dbReference>
<keyword evidence="6 14" id="KW-1133">Transmembrane helix</keyword>
<feature type="transmembrane region" description="Helical" evidence="14">
    <location>
        <begin position="66"/>
        <end position="85"/>
    </location>
</feature>
<dbReference type="PRINTS" id="PR00245">
    <property type="entry name" value="OLFACTORYR"/>
</dbReference>
<keyword evidence="17" id="KW-1185">Reference proteome</keyword>
<dbReference type="GO" id="GO:0004984">
    <property type="term" value="F:olfactory receptor activity"/>
    <property type="evidence" value="ECO:0007669"/>
    <property type="project" value="InterPro"/>
</dbReference>
<dbReference type="SUPFAM" id="SSF81321">
    <property type="entry name" value="Family A G protein-coupled receptor-like"/>
    <property type="match status" value="1"/>
</dbReference>
<evidence type="ECO:0000256" key="14">
    <source>
        <dbReference type="RuleBase" id="RU363047"/>
    </source>
</evidence>
<evidence type="ECO:0000256" key="12">
    <source>
        <dbReference type="ARBA" id="ARBA00023224"/>
    </source>
</evidence>
<dbReference type="Proteomes" id="UP000824782">
    <property type="component" value="Unassembled WGS sequence"/>
</dbReference>
<proteinExistence type="inferred from homology"/>
<feature type="transmembrane region" description="Helical" evidence="14">
    <location>
        <begin position="238"/>
        <end position="257"/>
    </location>
</feature>
<dbReference type="PANTHER" id="PTHR24242">
    <property type="entry name" value="G-PROTEIN COUPLED RECEPTOR"/>
    <property type="match status" value="1"/>
</dbReference>
<keyword evidence="3 14" id="KW-0716">Sensory transduction</keyword>
<dbReference type="InterPro" id="IPR000276">
    <property type="entry name" value="GPCR_Rhodpsn"/>
</dbReference>
<dbReference type="Pfam" id="PF13853">
    <property type="entry name" value="7tm_4"/>
    <property type="match status" value="1"/>
</dbReference>
<feature type="domain" description="G-protein coupled receptors family 1 profile" evidence="15">
    <location>
        <begin position="6"/>
        <end position="255"/>
    </location>
</feature>
<dbReference type="PROSITE" id="PS50262">
    <property type="entry name" value="G_PROTEIN_RECEP_F1_2"/>
    <property type="match status" value="1"/>
</dbReference>
<keyword evidence="9" id="KW-1015">Disulfide bond</keyword>
<dbReference type="InterPro" id="IPR050939">
    <property type="entry name" value="Olfactory_GPCR1"/>
</dbReference>
<comment type="subcellular location">
    <subcellularLocation>
        <location evidence="1 14">Cell membrane</location>
        <topology evidence="1 14">Multi-pass membrane protein</topology>
    </subcellularLocation>
</comment>
<organism evidence="16 17">
    <name type="scientific">Engystomops pustulosus</name>
    <name type="common">Tungara frog</name>
    <name type="synonym">Physalaemus pustulosus</name>
    <dbReference type="NCBI Taxonomy" id="76066"/>
    <lineage>
        <taxon>Eukaryota</taxon>
        <taxon>Metazoa</taxon>
        <taxon>Chordata</taxon>
        <taxon>Craniata</taxon>
        <taxon>Vertebrata</taxon>
        <taxon>Euteleostomi</taxon>
        <taxon>Amphibia</taxon>
        <taxon>Batrachia</taxon>
        <taxon>Anura</taxon>
        <taxon>Neobatrachia</taxon>
        <taxon>Hyloidea</taxon>
        <taxon>Leptodactylidae</taxon>
        <taxon>Leiuperinae</taxon>
        <taxon>Engystomops</taxon>
    </lineage>
</organism>
<name>A0AAV7BML9_ENGPU</name>
<keyword evidence="4 13" id="KW-0812">Transmembrane</keyword>
<evidence type="ECO:0000256" key="4">
    <source>
        <dbReference type="ARBA" id="ARBA00022692"/>
    </source>
</evidence>
<comment type="caution">
    <text evidence="16">The sequence shown here is derived from an EMBL/GenBank/DDBJ whole genome shotgun (WGS) entry which is preliminary data.</text>
</comment>
<feature type="transmembrane region" description="Helical" evidence="14">
    <location>
        <begin position="106"/>
        <end position="128"/>
    </location>
</feature>
<evidence type="ECO:0000256" key="3">
    <source>
        <dbReference type="ARBA" id="ARBA00022606"/>
    </source>
</evidence>
<dbReference type="InterPro" id="IPR000725">
    <property type="entry name" value="Olfact_rcpt"/>
</dbReference>
<dbReference type="AlphaFoldDB" id="A0AAV7BML9"/>
<keyword evidence="12 13" id="KW-0807">Transducer</keyword>
<keyword evidence="11" id="KW-0325">Glycoprotein</keyword>
<keyword evidence="2 14" id="KW-1003">Cell membrane</keyword>
<dbReference type="PANTHER" id="PTHR24242:SF253">
    <property type="entry name" value="OLFACTORY RECEPTOR-RELATED"/>
    <property type="match status" value="1"/>
</dbReference>
<dbReference type="Gene3D" id="1.20.1070.10">
    <property type="entry name" value="Rhodopsin 7-helix transmembrane proteins"/>
    <property type="match status" value="1"/>
</dbReference>
<accession>A0AAV7BML9</accession>
<evidence type="ECO:0000313" key="17">
    <source>
        <dbReference type="Proteomes" id="UP000824782"/>
    </source>
</evidence>
<evidence type="ECO:0000256" key="8">
    <source>
        <dbReference type="ARBA" id="ARBA00023136"/>
    </source>
</evidence>
<dbReference type="EMBL" id="WNYA01000004">
    <property type="protein sequence ID" value="KAG8573920.1"/>
    <property type="molecule type" value="Genomic_DNA"/>
</dbReference>
<sequence length="277" mass="31954">MFTVCGNLLIILLILRSHLIHSPMYFFLCHLSLCDLLFTTNIMPNMLQVILREGSRISFIGCFTQFYIFGSCTGFECYLLTVMSFDRYLAICNPLRYVSIMVISRCWHLVIYSWMLGFLLVLITLILLCRLEFCDLDIIDHFYCDLAPIMELSCSDTFDVEMETLVLTNFIVPLPFMFVLATYGCIFYTILGISSRTGRQKAFSTCSSHLAVVCSYYGSLISIYLSPRGEHRLNLNKILSLLYTVVTPMFNPIIYSLRNQEIRKAFISVFKLKSEVE</sequence>
<keyword evidence="5 14" id="KW-0552">Olfaction</keyword>
<evidence type="ECO:0000256" key="11">
    <source>
        <dbReference type="ARBA" id="ARBA00023180"/>
    </source>
</evidence>
<evidence type="ECO:0000256" key="7">
    <source>
        <dbReference type="ARBA" id="ARBA00023040"/>
    </source>
</evidence>
<evidence type="ECO:0000256" key="13">
    <source>
        <dbReference type="RuleBase" id="RU000688"/>
    </source>
</evidence>
<dbReference type="InterPro" id="IPR017452">
    <property type="entry name" value="GPCR_Rhodpsn_7TM"/>
</dbReference>
<gene>
    <name evidence="16" type="ORF">GDO81_008937</name>
</gene>
<keyword evidence="7 13" id="KW-0297">G-protein coupled receptor</keyword>